<evidence type="ECO:0000313" key="1">
    <source>
        <dbReference type="EMBL" id="MPD04713.1"/>
    </source>
</evidence>
<dbReference type="EMBL" id="VSRR010142394">
    <property type="protein sequence ID" value="MPD04713.1"/>
    <property type="molecule type" value="Genomic_DNA"/>
</dbReference>
<dbReference type="Proteomes" id="UP000324222">
    <property type="component" value="Unassembled WGS sequence"/>
</dbReference>
<dbReference type="AlphaFoldDB" id="A0A5B7K7Z8"/>
<name>A0A5B7K7Z8_PORTR</name>
<reference evidence="1 2" key="1">
    <citation type="submission" date="2019-05" db="EMBL/GenBank/DDBJ databases">
        <title>Another draft genome of Portunus trituberculatus and its Hox gene families provides insights of decapod evolution.</title>
        <authorList>
            <person name="Jeong J.-H."/>
            <person name="Song I."/>
            <person name="Kim S."/>
            <person name="Choi T."/>
            <person name="Kim D."/>
            <person name="Ryu S."/>
            <person name="Kim W."/>
        </authorList>
    </citation>
    <scope>NUCLEOTIDE SEQUENCE [LARGE SCALE GENOMIC DNA]</scope>
    <source>
        <tissue evidence="1">Muscle</tissue>
    </source>
</reference>
<gene>
    <name evidence="1" type="ORF">E2C01_100417</name>
</gene>
<comment type="caution">
    <text evidence="1">The sequence shown here is derived from an EMBL/GenBank/DDBJ whole genome shotgun (WGS) entry which is preliminary data.</text>
</comment>
<proteinExistence type="predicted"/>
<organism evidence="1 2">
    <name type="scientific">Portunus trituberculatus</name>
    <name type="common">Swimming crab</name>
    <name type="synonym">Neptunus trituberculatus</name>
    <dbReference type="NCBI Taxonomy" id="210409"/>
    <lineage>
        <taxon>Eukaryota</taxon>
        <taxon>Metazoa</taxon>
        <taxon>Ecdysozoa</taxon>
        <taxon>Arthropoda</taxon>
        <taxon>Crustacea</taxon>
        <taxon>Multicrustacea</taxon>
        <taxon>Malacostraca</taxon>
        <taxon>Eumalacostraca</taxon>
        <taxon>Eucarida</taxon>
        <taxon>Decapoda</taxon>
        <taxon>Pleocyemata</taxon>
        <taxon>Brachyura</taxon>
        <taxon>Eubrachyura</taxon>
        <taxon>Portunoidea</taxon>
        <taxon>Portunidae</taxon>
        <taxon>Portuninae</taxon>
        <taxon>Portunus</taxon>
    </lineage>
</organism>
<keyword evidence="2" id="KW-1185">Reference proteome</keyword>
<accession>A0A5B7K7Z8</accession>
<evidence type="ECO:0000313" key="2">
    <source>
        <dbReference type="Proteomes" id="UP000324222"/>
    </source>
</evidence>
<protein>
    <submittedName>
        <fullName evidence="1">Uncharacterized protein</fullName>
    </submittedName>
</protein>
<sequence length="67" mass="7253">MVPLYHGGHPLRFIEVHYVRKHAQVCQKTGQVTQVLSLVINHAAQTLLKAGTEVTCAKPAAGNPLLP</sequence>